<proteinExistence type="predicted"/>
<keyword evidence="3" id="KW-1185">Reference proteome</keyword>
<evidence type="ECO:0000313" key="3">
    <source>
        <dbReference type="Proteomes" id="UP000592780"/>
    </source>
</evidence>
<dbReference type="Proteomes" id="UP000592780">
    <property type="component" value="Unassembled WGS sequence"/>
</dbReference>
<evidence type="ECO:0000313" key="2">
    <source>
        <dbReference type="EMBL" id="MBB5429093.1"/>
    </source>
</evidence>
<name>A0A7W8QFW2_PARAM</name>
<reference evidence="2 3" key="1">
    <citation type="submission" date="2020-08" db="EMBL/GenBank/DDBJ databases">
        <title>Genomic Encyclopedia of Type Strains, Phase IV (KMG-V): Genome sequencing to study the core and pangenomes of soil and plant-associated prokaryotes.</title>
        <authorList>
            <person name="Whitman W."/>
        </authorList>
    </citation>
    <scope>NUCLEOTIDE SEQUENCE [LARGE SCALE GENOMIC DNA]</scope>
    <source>
        <strain evidence="2 3">JPY158</strain>
    </source>
</reference>
<dbReference type="SUPFAM" id="SSF53187">
    <property type="entry name" value="Zn-dependent exopeptidases"/>
    <property type="match status" value="1"/>
</dbReference>
<dbReference type="AlphaFoldDB" id="A0A7W8QFW2"/>
<dbReference type="Gene3D" id="3.40.630.10">
    <property type="entry name" value="Zn peptidases"/>
    <property type="match status" value="1"/>
</dbReference>
<feature type="compositionally biased region" description="Polar residues" evidence="1">
    <location>
        <begin position="14"/>
        <end position="23"/>
    </location>
</feature>
<protein>
    <submittedName>
        <fullName evidence="2">Acetylornithine deacetylase/succinyl-diaminopimelate desuccinylase-like protein</fullName>
    </submittedName>
</protein>
<organism evidence="2 3">
    <name type="scientific">Paraburkholderia atlantica</name>
    <dbReference type="NCBI Taxonomy" id="2654982"/>
    <lineage>
        <taxon>Bacteria</taxon>
        <taxon>Pseudomonadati</taxon>
        <taxon>Pseudomonadota</taxon>
        <taxon>Betaproteobacteria</taxon>
        <taxon>Burkholderiales</taxon>
        <taxon>Burkholderiaceae</taxon>
        <taxon>Paraburkholderia</taxon>
    </lineage>
</organism>
<gene>
    <name evidence="2" type="ORF">HDG40_007288</name>
</gene>
<accession>A0A7W8QFW2</accession>
<dbReference type="EMBL" id="JACHDD010000019">
    <property type="protein sequence ID" value="MBB5429093.1"/>
    <property type="molecule type" value="Genomic_DNA"/>
</dbReference>
<dbReference type="RefSeq" id="WP_375791999.1">
    <property type="nucleotide sequence ID" value="NZ_JACHDD010000019.1"/>
</dbReference>
<evidence type="ECO:0000256" key="1">
    <source>
        <dbReference type="SAM" id="MobiDB-lite"/>
    </source>
</evidence>
<comment type="caution">
    <text evidence="2">The sequence shown here is derived from an EMBL/GenBank/DDBJ whole genome shotgun (WGS) entry which is preliminary data.</text>
</comment>
<feature type="region of interest" description="Disordered" evidence="1">
    <location>
        <begin position="1"/>
        <end position="23"/>
    </location>
</feature>
<sequence length="79" mass="8257">MRRVAAPRSAGSRRLSSTDVTSGAGNDAIYFARITPSATIFVPCKDGISHNQIEDARADHLEAAAGELSVASRTGSIRA</sequence>